<feature type="transmembrane region" description="Helical" evidence="6">
    <location>
        <begin position="285"/>
        <end position="308"/>
    </location>
</feature>
<evidence type="ECO:0000313" key="9">
    <source>
        <dbReference type="Proteomes" id="UP000193944"/>
    </source>
</evidence>
<evidence type="ECO:0000256" key="1">
    <source>
        <dbReference type="ARBA" id="ARBA00004141"/>
    </source>
</evidence>
<evidence type="ECO:0000313" key="8">
    <source>
        <dbReference type="EMBL" id="ORX84501.1"/>
    </source>
</evidence>
<dbReference type="Pfam" id="PF02535">
    <property type="entry name" value="Zip"/>
    <property type="match status" value="1"/>
</dbReference>
<accession>A0A1Y1XFF6</accession>
<reference evidence="8 9" key="1">
    <citation type="submission" date="2016-08" db="EMBL/GenBank/DDBJ databases">
        <title>A Parts List for Fungal Cellulosomes Revealed by Comparative Genomics.</title>
        <authorList>
            <consortium name="DOE Joint Genome Institute"/>
            <person name="Haitjema C.H."/>
            <person name="Gilmore S.P."/>
            <person name="Henske J.K."/>
            <person name="Solomon K.V."/>
            <person name="De Groot R."/>
            <person name="Kuo A."/>
            <person name="Mondo S.J."/>
            <person name="Salamov A.A."/>
            <person name="Labutti K."/>
            <person name="Zhao Z."/>
            <person name="Chiniquy J."/>
            <person name="Barry K."/>
            <person name="Brewer H.M."/>
            <person name="Purvine S.O."/>
            <person name="Wright A.T."/>
            <person name="Boxma B."/>
            <person name="Van Alen T."/>
            <person name="Hackstein J.H."/>
            <person name="Baker S.E."/>
            <person name="Grigoriev I.V."/>
            <person name="O'Malley M.A."/>
        </authorList>
    </citation>
    <scope>NUCLEOTIDE SEQUENCE [LARGE SCALE GENOMIC DNA]</scope>
    <source>
        <strain evidence="8 9">S4</strain>
    </source>
</reference>
<dbReference type="Proteomes" id="UP000193944">
    <property type="component" value="Unassembled WGS sequence"/>
</dbReference>
<feature type="transmembrane region" description="Helical" evidence="6">
    <location>
        <begin position="257"/>
        <end position="279"/>
    </location>
</feature>
<gene>
    <name evidence="8" type="ORF">BCR32DRAFT_217785</name>
</gene>
<feature type="signal peptide" evidence="7">
    <location>
        <begin position="1"/>
        <end position="19"/>
    </location>
</feature>
<protein>
    <submittedName>
        <fullName evidence="8">Zinc/iron permease</fullName>
    </submittedName>
</protein>
<evidence type="ECO:0000256" key="7">
    <source>
        <dbReference type="SAM" id="SignalP"/>
    </source>
</evidence>
<name>A0A1Y1XFF6_9FUNG</name>
<feature type="transmembrane region" description="Helical" evidence="6">
    <location>
        <begin position="129"/>
        <end position="147"/>
    </location>
</feature>
<keyword evidence="2 6" id="KW-0812">Transmembrane</keyword>
<feature type="transmembrane region" description="Helical" evidence="6">
    <location>
        <begin position="392"/>
        <end position="411"/>
    </location>
</feature>
<feature type="transmembrane region" description="Helical" evidence="6">
    <location>
        <begin position="53"/>
        <end position="75"/>
    </location>
</feature>
<feature type="compositionally biased region" description="Low complexity" evidence="5">
    <location>
        <begin position="192"/>
        <end position="213"/>
    </location>
</feature>
<dbReference type="STRING" id="1754192.A0A1Y1XFF6"/>
<dbReference type="InterPro" id="IPR003689">
    <property type="entry name" value="ZIP"/>
</dbReference>
<dbReference type="GO" id="GO:0005886">
    <property type="term" value="C:plasma membrane"/>
    <property type="evidence" value="ECO:0007669"/>
    <property type="project" value="TreeGrafter"/>
</dbReference>
<proteinExistence type="predicted"/>
<dbReference type="PANTHER" id="PTHR11040:SF44">
    <property type="entry name" value="PROTEIN ZNTC-RELATED"/>
    <property type="match status" value="1"/>
</dbReference>
<keyword evidence="4 6" id="KW-0472">Membrane</keyword>
<keyword evidence="7" id="KW-0732">Signal</keyword>
<keyword evidence="9" id="KW-1185">Reference proteome</keyword>
<dbReference type="EMBL" id="MCFG01000051">
    <property type="protein sequence ID" value="ORX84501.1"/>
    <property type="molecule type" value="Genomic_DNA"/>
</dbReference>
<evidence type="ECO:0000256" key="2">
    <source>
        <dbReference type="ARBA" id="ARBA00022692"/>
    </source>
</evidence>
<organism evidence="8 9">
    <name type="scientific">Anaeromyces robustus</name>
    <dbReference type="NCBI Taxonomy" id="1754192"/>
    <lineage>
        <taxon>Eukaryota</taxon>
        <taxon>Fungi</taxon>
        <taxon>Fungi incertae sedis</taxon>
        <taxon>Chytridiomycota</taxon>
        <taxon>Chytridiomycota incertae sedis</taxon>
        <taxon>Neocallimastigomycetes</taxon>
        <taxon>Neocallimastigales</taxon>
        <taxon>Neocallimastigaceae</taxon>
        <taxon>Anaeromyces</taxon>
    </lineage>
</organism>
<feature type="region of interest" description="Disordered" evidence="5">
    <location>
        <begin position="192"/>
        <end position="224"/>
    </location>
</feature>
<evidence type="ECO:0000256" key="3">
    <source>
        <dbReference type="ARBA" id="ARBA00022989"/>
    </source>
</evidence>
<reference evidence="8 9" key="2">
    <citation type="submission" date="2016-08" db="EMBL/GenBank/DDBJ databases">
        <title>Pervasive Adenine N6-methylation of Active Genes in Fungi.</title>
        <authorList>
            <consortium name="DOE Joint Genome Institute"/>
            <person name="Mondo S.J."/>
            <person name="Dannebaum R.O."/>
            <person name="Kuo R.C."/>
            <person name="Labutti K."/>
            <person name="Haridas S."/>
            <person name="Kuo A."/>
            <person name="Salamov A."/>
            <person name="Ahrendt S.R."/>
            <person name="Lipzen A."/>
            <person name="Sullivan W."/>
            <person name="Andreopoulos W.B."/>
            <person name="Clum A."/>
            <person name="Lindquist E."/>
            <person name="Daum C."/>
            <person name="Ramamoorthy G.K."/>
            <person name="Gryganskyi A."/>
            <person name="Culley D."/>
            <person name="Magnuson J.K."/>
            <person name="James T.Y."/>
            <person name="O'Malley M.A."/>
            <person name="Stajich J.E."/>
            <person name="Spatafora J.W."/>
            <person name="Visel A."/>
            <person name="Grigoriev I.V."/>
        </authorList>
    </citation>
    <scope>NUCLEOTIDE SEQUENCE [LARGE SCALE GENOMIC DNA]</scope>
    <source>
        <strain evidence="8 9">S4</strain>
    </source>
</reference>
<evidence type="ECO:0000256" key="4">
    <source>
        <dbReference type="ARBA" id="ARBA00023136"/>
    </source>
</evidence>
<dbReference type="AlphaFoldDB" id="A0A1Y1XFF6"/>
<feature type="chain" id="PRO_5012666099" evidence="7">
    <location>
        <begin position="20"/>
        <end position="412"/>
    </location>
</feature>
<dbReference type="OrthoDB" id="448280at2759"/>
<keyword evidence="3 6" id="KW-1133">Transmembrane helix</keyword>
<evidence type="ECO:0000256" key="5">
    <source>
        <dbReference type="SAM" id="MobiDB-lite"/>
    </source>
</evidence>
<evidence type="ECO:0000256" key="6">
    <source>
        <dbReference type="SAM" id="Phobius"/>
    </source>
</evidence>
<comment type="subcellular location">
    <subcellularLocation>
        <location evidence="1">Membrane</location>
        <topology evidence="1">Multi-pass membrane protein</topology>
    </subcellularLocation>
</comment>
<feature type="transmembrane region" description="Helical" evidence="6">
    <location>
        <begin position="315"/>
        <end position="339"/>
    </location>
</feature>
<dbReference type="PANTHER" id="PTHR11040">
    <property type="entry name" value="ZINC/IRON TRANSPORTER"/>
    <property type="match status" value="1"/>
</dbReference>
<dbReference type="GO" id="GO:0005385">
    <property type="term" value="F:zinc ion transmembrane transporter activity"/>
    <property type="evidence" value="ECO:0007669"/>
    <property type="project" value="TreeGrafter"/>
</dbReference>
<comment type="caution">
    <text evidence="8">The sequence shown here is derived from an EMBL/GenBank/DDBJ whole genome shotgun (WGS) entry which is preliminary data.</text>
</comment>
<feature type="transmembrane region" description="Helical" evidence="6">
    <location>
        <begin position="351"/>
        <end position="371"/>
    </location>
</feature>
<sequence>MKIYQFLLFIYLFLQFIYAHGIHHHDDDDDDDHEIDDDGEVHSHTREKQYSSYVTVTGILLILLCSFLGTVLPVIFRRKSFFRETTLLFGCVKLFGTGIILSTAFIHIVIPADHILTSEYTYKFFNEDYTSFAGVFTIAGIVLTHFVQVVTSHFLHKNVDVHLNEDYSTSSTGSDVTISDEKFKNEIDIVNSKNNHNNHSNHNININNSKNNNYTWDEKHKQQNPNPKIIKKPAMIDACSEDQHGILHLMENKEKQIICYLLEIGISLHSILIGVAFGMTRDNELIVLMIALMFHQFFEGVSLSSVFIEAHFQRSVAVTTMIATYSCTLPLGAVIGLFIRNAVQSTDSVYLTVQGIIDAISGGILIYDDVVNILSRHCSSELFRDSTFFKKNIQLFSFYCGIIAMAIIGIWA</sequence>
<feature type="transmembrane region" description="Helical" evidence="6">
    <location>
        <begin position="87"/>
        <end position="109"/>
    </location>
</feature>